<feature type="domain" description="DUF4097" evidence="2">
    <location>
        <begin position="58"/>
        <end position="329"/>
    </location>
</feature>
<dbReference type="EMBL" id="JAEHFW010000001">
    <property type="protein sequence ID" value="MBK0379176.1"/>
    <property type="molecule type" value="Genomic_DNA"/>
</dbReference>
<evidence type="ECO:0000259" key="2">
    <source>
        <dbReference type="Pfam" id="PF13349"/>
    </source>
</evidence>
<feature type="signal peptide" evidence="1">
    <location>
        <begin position="1"/>
        <end position="17"/>
    </location>
</feature>
<dbReference type="RefSeq" id="WP_200065613.1">
    <property type="nucleotide sequence ID" value="NZ_JAEHFW010000001.1"/>
</dbReference>
<evidence type="ECO:0000256" key="1">
    <source>
        <dbReference type="SAM" id="SignalP"/>
    </source>
</evidence>
<name>A0A934UMS7_9SPHI</name>
<feature type="chain" id="PRO_5038012554" evidence="1">
    <location>
        <begin position="18"/>
        <end position="340"/>
    </location>
</feature>
<dbReference type="PANTHER" id="PTHR34094">
    <property type="match status" value="1"/>
</dbReference>
<accession>A0A934UMS7</accession>
<keyword evidence="1" id="KW-0732">Signal</keyword>
<proteinExistence type="predicted"/>
<dbReference type="Proteomes" id="UP000613193">
    <property type="component" value="Unassembled WGS sequence"/>
</dbReference>
<organism evidence="3 4">
    <name type="scientific">Mucilaginibacter segetis</name>
    <dbReference type="NCBI Taxonomy" id="2793071"/>
    <lineage>
        <taxon>Bacteria</taxon>
        <taxon>Pseudomonadati</taxon>
        <taxon>Bacteroidota</taxon>
        <taxon>Sphingobacteriia</taxon>
        <taxon>Sphingobacteriales</taxon>
        <taxon>Sphingobacteriaceae</taxon>
        <taxon>Mucilaginibacter</taxon>
    </lineage>
</organism>
<gene>
    <name evidence="3" type="ORF">I5M19_07660</name>
</gene>
<evidence type="ECO:0000313" key="4">
    <source>
        <dbReference type="Proteomes" id="UP000613193"/>
    </source>
</evidence>
<sequence>MKRIFLLLLVASQTVFASAQDSRTPYLTKALSSSIRNVFVKTSGGSISVSGESGQTPRLEVYIVGNNNQNLSKEEISKRLNEDYTLDIDVHDNELHITAKNKQNMFNWRKSLSIGFKIYVSRQTASNLNTSGGSIHIDNVTGEQNFSTSGGSLHVDNVTGVIRGFTSGGSIQVSNAKQDIQLTTSGGSINASNCEGNIKLSTSGGSLNLNNLSGTIRASTSGGSVHGNRITGELITGTSGGSVNLSAISGSVDASTSAGSMHVQMLSVSKYVKIDASSGHVDLQLPSNKGLDLDLRGNRVSFNSTAFTGRKEKDRVDGKVNGGGTPVEVAGNGSVNVTFN</sequence>
<protein>
    <submittedName>
        <fullName evidence="3">DUF4097 family beta strand repeat protein</fullName>
    </submittedName>
</protein>
<dbReference type="Pfam" id="PF13349">
    <property type="entry name" value="DUF4097"/>
    <property type="match status" value="1"/>
</dbReference>
<evidence type="ECO:0000313" key="3">
    <source>
        <dbReference type="EMBL" id="MBK0379176.1"/>
    </source>
</evidence>
<keyword evidence="4" id="KW-1185">Reference proteome</keyword>
<dbReference type="AlphaFoldDB" id="A0A934UMS7"/>
<dbReference type="InterPro" id="IPR025164">
    <property type="entry name" value="Toastrack_DUF4097"/>
</dbReference>
<reference evidence="3" key="1">
    <citation type="submission" date="2020-12" db="EMBL/GenBank/DDBJ databases">
        <title>Bacterial novel species Mucilaginibacter sp. SD-g isolated from soil.</title>
        <authorList>
            <person name="Jung H.-Y."/>
        </authorList>
    </citation>
    <scope>NUCLEOTIDE SEQUENCE</scope>
    <source>
        <strain evidence="3">SD-g</strain>
    </source>
</reference>
<dbReference type="PANTHER" id="PTHR34094:SF1">
    <property type="entry name" value="PROTEIN FAM185A"/>
    <property type="match status" value="1"/>
</dbReference>
<comment type="caution">
    <text evidence="3">The sequence shown here is derived from an EMBL/GenBank/DDBJ whole genome shotgun (WGS) entry which is preliminary data.</text>
</comment>